<gene>
    <name evidence="3" type="ORF">A3A44_00840</name>
</gene>
<keyword evidence="1" id="KW-0732">Signal</keyword>
<evidence type="ECO:0000313" key="4">
    <source>
        <dbReference type="Proteomes" id="UP000178977"/>
    </source>
</evidence>
<dbReference type="InterPro" id="IPR011583">
    <property type="entry name" value="Chitinase_II/V-like_cat"/>
</dbReference>
<dbReference type="STRING" id="1802281.A3A44_00840"/>
<dbReference type="PROSITE" id="PS51910">
    <property type="entry name" value="GH18_2"/>
    <property type="match status" value="1"/>
</dbReference>
<dbReference type="InterPro" id="IPR017853">
    <property type="entry name" value="GH"/>
</dbReference>
<dbReference type="AlphaFoldDB" id="A0A1G2LCA2"/>
<evidence type="ECO:0000256" key="1">
    <source>
        <dbReference type="SAM" id="SignalP"/>
    </source>
</evidence>
<protein>
    <recommendedName>
        <fullName evidence="2">GH18 domain-containing protein</fullName>
    </recommendedName>
</protein>
<accession>A0A1G2LCA2</accession>
<dbReference type="InterPro" id="IPR001223">
    <property type="entry name" value="Glyco_hydro18_cat"/>
</dbReference>
<feature type="signal peptide" evidence="1">
    <location>
        <begin position="1"/>
        <end position="36"/>
    </location>
</feature>
<name>A0A1G2LCA2_9BACT</name>
<feature type="domain" description="GH18" evidence="2">
    <location>
        <begin position="50"/>
        <end position="360"/>
    </location>
</feature>
<reference evidence="3 4" key="1">
    <citation type="journal article" date="2016" name="Nat. Commun.">
        <title>Thousands of microbial genomes shed light on interconnected biogeochemical processes in an aquifer system.</title>
        <authorList>
            <person name="Anantharaman K."/>
            <person name="Brown C.T."/>
            <person name="Hug L.A."/>
            <person name="Sharon I."/>
            <person name="Castelle C.J."/>
            <person name="Probst A.J."/>
            <person name="Thomas B.C."/>
            <person name="Singh A."/>
            <person name="Wilkins M.J."/>
            <person name="Karaoz U."/>
            <person name="Brodie E.L."/>
            <person name="Williams K.H."/>
            <person name="Hubbard S.S."/>
            <person name="Banfield J.F."/>
        </authorList>
    </citation>
    <scope>NUCLEOTIDE SEQUENCE [LARGE SCALE GENOMIC DNA]</scope>
</reference>
<dbReference type="PANTHER" id="PTHR46066:SF2">
    <property type="entry name" value="CHITINASE DOMAIN-CONTAINING PROTEIN 1"/>
    <property type="match status" value="1"/>
</dbReference>
<dbReference type="PANTHER" id="PTHR46066">
    <property type="entry name" value="CHITINASE DOMAIN-CONTAINING PROTEIN 1 FAMILY MEMBER"/>
    <property type="match status" value="1"/>
</dbReference>
<comment type="caution">
    <text evidence="3">The sequence shown here is derived from an EMBL/GenBank/DDBJ whole genome shotgun (WGS) entry which is preliminary data.</text>
</comment>
<dbReference type="SMART" id="SM00636">
    <property type="entry name" value="Glyco_18"/>
    <property type="match status" value="1"/>
</dbReference>
<evidence type="ECO:0000259" key="2">
    <source>
        <dbReference type="PROSITE" id="PS51910"/>
    </source>
</evidence>
<proteinExistence type="predicted"/>
<dbReference type="InterPro" id="IPR029070">
    <property type="entry name" value="Chitinase_insertion_sf"/>
</dbReference>
<dbReference type="GO" id="GO:0005975">
    <property type="term" value="P:carbohydrate metabolic process"/>
    <property type="evidence" value="ECO:0007669"/>
    <property type="project" value="InterPro"/>
</dbReference>
<dbReference type="Gene3D" id="3.10.50.10">
    <property type="match status" value="1"/>
</dbReference>
<dbReference type="Pfam" id="PF00704">
    <property type="entry name" value="Glyco_hydro_18"/>
    <property type="match status" value="1"/>
</dbReference>
<evidence type="ECO:0000313" key="3">
    <source>
        <dbReference type="EMBL" id="OHA08439.1"/>
    </source>
</evidence>
<sequence>MAIGGRNRAMAQTRCQRVAALAFAIMILGMSGGADAAKAASASVSPSRGYVRVLYYREGKNARASFLANPKSVDVFAPQSYSLNRSGKLAGNIDPSILAFARKNGIKVMPLVTNRGFDQEQTHIFLQNEAKQDAAIRALTQEAKRKKFWGWQFDFEQMDVSYRDRYSAFITKASAALKKDGFAVSVAVVAQVSENPGDYPKTLWQDVIGVYDYAALASGTDFVSVMSYDDPGSKGPIARYSWLKQVIAHGLKSIPNGKFSLGIPFYYWKWDDTRGKIIGIGGYEGIRELRERHFLTAGYSEAEEAPFLRYATSKKQYAIWYENGRSVRRKLDLVTANGLYGFSAWALGLETPDVHPVLRE</sequence>
<dbReference type="GO" id="GO:0008061">
    <property type="term" value="F:chitin binding"/>
    <property type="evidence" value="ECO:0007669"/>
    <property type="project" value="InterPro"/>
</dbReference>
<organism evidence="3 4">
    <name type="scientific">Candidatus Sungbacteria bacterium RIFCSPLOWO2_01_FULL_60_25</name>
    <dbReference type="NCBI Taxonomy" id="1802281"/>
    <lineage>
        <taxon>Bacteria</taxon>
        <taxon>Candidatus Sungiibacteriota</taxon>
    </lineage>
</organism>
<dbReference type="EMBL" id="MHQT01000040">
    <property type="protein sequence ID" value="OHA08439.1"/>
    <property type="molecule type" value="Genomic_DNA"/>
</dbReference>
<dbReference type="Gene3D" id="3.20.20.80">
    <property type="entry name" value="Glycosidases"/>
    <property type="match status" value="1"/>
</dbReference>
<dbReference type="Proteomes" id="UP000178977">
    <property type="component" value="Unassembled WGS sequence"/>
</dbReference>
<dbReference type="SUPFAM" id="SSF51445">
    <property type="entry name" value="(Trans)glycosidases"/>
    <property type="match status" value="1"/>
</dbReference>
<feature type="chain" id="PRO_5009583539" description="GH18 domain-containing protein" evidence="1">
    <location>
        <begin position="37"/>
        <end position="360"/>
    </location>
</feature>